<reference evidence="1" key="1">
    <citation type="submission" date="2022-06" db="EMBL/GenBank/DDBJ databases">
        <title>Phylogenomic reconstructions and comparative analyses of Kickxellomycotina fungi.</title>
        <authorList>
            <person name="Reynolds N.K."/>
            <person name="Stajich J.E."/>
            <person name="Barry K."/>
            <person name="Grigoriev I.V."/>
            <person name="Crous P."/>
            <person name="Smith M.E."/>
        </authorList>
    </citation>
    <scope>NUCLEOTIDE SEQUENCE</scope>
    <source>
        <strain evidence="1">RSA 2271</strain>
    </source>
</reference>
<dbReference type="Proteomes" id="UP001145114">
    <property type="component" value="Unassembled WGS sequence"/>
</dbReference>
<comment type="caution">
    <text evidence="1">The sequence shown here is derived from an EMBL/GenBank/DDBJ whole genome shotgun (WGS) entry which is preliminary data.</text>
</comment>
<evidence type="ECO:0000313" key="2">
    <source>
        <dbReference type="Proteomes" id="UP001145114"/>
    </source>
</evidence>
<dbReference type="EMBL" id="JAMZIH010008062">
    <property type="protein sequence ID" value="KAJ1672636.1"/>
    <property type="molecule type" value="Genomic_DNA"/>
</dbReference>
<keyword evidence="2" id="KW-1185">Reference proteome</keyword>
<protein>
    <submittedName>
        <fullName evidence="1">Proteasome regulatory particle subunit</fullName>
    </submittedName>
</protein>
<gene>
    <name evidence="1" type="primary">RPN5_2</name>
    <name evidence="1" type="ORF">EV182_006796</name>
</gene>
<evidence type="ECO:0000313" key="1">
    <source>
        <dbReference type="EMBL" id="KAJ1672636.1"/>
    </source>
</evidence>
<proteinExistence type="predicted"/>
<name>A0ACC1H8T2_9FUNG</name>
<keyword evidence="1" id="KW-0647">Proteasome</keyword>
<feature type="non-terminal residue" evidence="1">
    <location>
        <position position="1"/>
    </location>
</feature>
<accession>A0ACC1H8T2</accession>
<sequence length="113" mass="12790">GQAKWNEFRSRVREHNLRIVSKYYTSISMPRLAHIVGFAPTAVAEVESFLSDLVIKGMVYARIDRPNQTVSFVQPESAEDKLNSWANNVSELLNLVESTTHLLSKEETGRELA</sequence>
<organism evidence="1 2">
    <name type="scientific">Spiromyces aspiralis</name>
    <dbReference type="NCBI Taxonomy" id="68401"/>
    <lineage>
        <taxon>Eukaryota</taxon>
        <taxon>Fungi</taxon>
        <taxon>Fungi incertae sedis</taxon>
        <taxon>Zoopagomycota</taxon>
        <taxon>Kickxellomycotina</taxon>
        <taxon>Kickxellomycetes</taxon>
        <taxon>Kickxellales</taxon>
        <taxon>Kickxellaceae</taxon>
        <taxon>Spiromyces</taxon>
    </lineage>
</organism>